<keyword evidence="2" id="KW-1185">Reference proteome</keyword>
<dbReference type="EMBL" id="QRUP01000007">
    <property type="protein sequence ID" value="RGR74948.1"/>
    <property type="molecule type" value="Genomic_DNA"/>
</dbReference>
<reference evidence="1 2" key="1">
    <citation type="submission" date="2018-08" db="EMBL/GenBank/DDBJ databases">
        <title>A genome reference for cultivated species of the human gut microbiota.</title>
        <authorList>
            <person name="Zou Y."/>
            <person name="Xue W."/>
            <person name="Luo G."/>
        </authorList>
    </citation>
    <scope>NUCLEOTIDE SEQUENCE [LARGE SCALE GENOMIC DNA]</scope>
    <source>
        <strain evidence="1 2">AF24-29</strain>
    </source>
</reference>
<proteinExistence type="predicted"/>
<organism evidence="1 2">
    <name type="scientific">Holdemania filiformis</name>
    <dbReference type="NCBI Taxonomy" id="61171"/>
    <lineage>
        <taxon>Bacteria</taxon>
        <taxon>Bacillati</taxon>
        <taxon>Bacillota</taxon>
        <taxon>Erysipelotrichia</taxon>
        <taxon>Erysipelotrichales</taxon>
        <taxon>Erysipelotrichaceae</taxon>
        <taxon>Holdemania</taxon>
    </lineage>
</organism>
<accession>A0A412G3E5</accession>
<dbReference type="GeneID" id="83015273"/>
<evidence type="ECO:0008006" key="3">
    <source>
        <dbReference type="Google" id="ProtNLM"/>
    </source>
</evidence>
<dbReference type="Proteomes" id="UP000284178">
    <property type="component" value="Unassembled WGS sequence"/>
</dbReference>
<protein>
    <recommendedName>
        <fullName evidence="3">Type IV toxin-antitoxin system AbiEi family antitoxin domain-containing protein</fullName>
    </recommendedName>
</protein>
<dbReference type="Pfam" id="PF19570">
    <property type="entry name" value="DUF6088"/>
    <property type="match status" value="1"/>
</dbReference>
<dbReference type="InterPro" id="IPR045738">
    <property type="entry name" value="DUF6088"/>
</dbReference>
<gene>
    <name evidence="1" type="ORF">DWY25_07620</name>
</gene>
<name>A0A412G3E5_9FIRM</name>
<evidence type="ECO:0000313" key="2">
    <source>
        <dbReference type="Proteomes" id="UP000284178"/>
    </source>
</evidence>
<dbReference type="RefSeq" id="WP_117894736.1">
    <property type="nucleotide sequence ID" value="NZ_CABJCV010000007.1"/>
</dbReference>
<dbReference type="AlphaFoldDB" id="A0A412G3E5"/>
<sequence length="205" mass="23352">MNNGYIEKMRARIAQTPAGTVFVNSDFADIADSNTIKQSINRLIRDGILRRIIRGVFEKPKYSNLLKEYVAADPDAVAQALARCYHWTIAPCGDTALNRLGLSTQVTAVWSYISDGPYKTYQWDKITIEFKHRTNKEITGLSPMTILVVQALKTLRKENVDDKTIRILSRRLNPEEKKVMLREGTEVTDWIYTRLKEICKGELGG</sequence>
<evidence type="ECO:0000313" key="1">
    <source>
        <dbReference type="EMBL" id="RGR74948.1"/>
    </source>
</evidence>
<comment type="caution">
    <text evidence="1">The sequence shown here is derived from an EMBL/GenBank/DDBJ whole genome shotgun (WGS) entry which is preliminary data.</text>
</comment>